<evidence type="ECO:0000313" key="2">
    <source>
        <dbReference type="EMBL" id="CUS05752.1"/>
    </source>
</evidence>
<keyword evidence="3" id="KW-1185">Reference proteome</keyword>
<dbReference type="InterPro" id="IPR038717">
    <property type="entry name" value="Tc1-like_DDE_dom"/>
</dbReference>
<dbReference type="EMBL" id="LN890656">
    <property type="protein sequence ID" value="CUS05752.1"/>
    <property type="molecule type" value="Genomic_DNA"/>
</dbReference>
<dbReference type="InterPro" id="IPR047655">
    <property type="entry name" value="Transpos_IS630-like"/>
</dbReference>
<dbReference type="Pfam" id="PF13358">
    <property type="entry name" value="DDE_3"/>
    <property type="match status" value="1"/>
</dbReference>
<dbReference type="GO" id="GO:0003676">
    <property type="term" value="F:nucleic acid binding"/>
    <property type="evidence" value="ECO:0007669"/>
    <property type="project" value="InterPro"/>
</dbReference>
<dbReference type="AlphaFoldDB" id="A0A160T726"/>
<proteinExistence type="predicted"/>
<dbReference type="InterPro" id="IPR036397">
    <property type="entry name" value="RNaseH_sf"/>
</dbReference>
<name>A0A160T726_9CHLR</name>
<organism evidence="2 3">
    <name type="scientific">Candidatus Promineifilum breve</name>
    <dbReference type="NCBI Taxonomy" id="1806508"/>
    <lineage>
        <taxon>Bacteria</taxon>
        <taxon>Bacillati</taxon>
        <taxon>Chloroflexota</taxon>
        <taxon>Ardenticatenia</taxon>
        <taxon>Candidatus Promineifilales</taxon>
        <taxon>Candidatus Promineifilaceae</taxon>
        <taxon>Candidatus Promineifilum</taxon>
    </lineage>
</organism>
<dbReference type="Proteomes" id="UP000215027">
    <property type="component" value="Chromosome II"/>
</dbReference>
<dbReference type="Gene3D" id="3.30.420.10">
    <property type="entry name" value="Ribonuclease H-like superfamily/Ribonuclease H"/>
    <property type="match status" value="1"/>
</dbReference>
<dbReference type="KEGG" id="pbf:CFX0092_B0218"/>
<evidence type="ECO:0000313" key="3">
    <source>
        <dbReference type="Proteomes" id="UP000215027"/>
    </source>
</evidence>
<feature type="domain" description="Tc1-like transposase DDE" evidence="1">
    <location>
        <begin position="137"/>
        <end position="280"/>
    </location>
</feature>
<gene>
    <name evidence="2" type="ORF">CFX0092_B0218</name>
</gene>
<accession>A0A160T726</accession>
<dbReference type="OrthoDB" id="153982at2"/>
<protein>
    <recommendedName>
        <fullName evidence="1">Tc1-like transposase DDE domain-containing protein</fullName>
    </recommendedName>
</protein>
<sequence length="316" mass="36584">MGCTGGEGNGRWRRGSTATWPRAWPGWRFVQGGGASRLFPPLTATEAGEAVAHLLHQSPRQYGIDVTRWRLADVGQVLSWLTRRSLPGIYKVLKRLGFSRKQAQAFIRSPDTAYALKWRAILAAYQDAVEHPEQAVLLFGDELTYWRRPAVRAVHQRRGQKQRRVVNRPGANTQTRIVAVVNACTGQVTYRQRSRVGRFELVAFYEQLRQDYPAVPRLYLVLDNWPTHKHPLVLEAAQHHALRLLFLPTYASWLNPIEKLWRWLRQDVLHCHPFADDLDHLRQAVTRWLDRFRSGSRHLLFFIGLLSRDDLNQYGD</sequence>
<reference evidence="2" key="1">
    <citation type="submission" date="2016-01" db="EMBL/GenBank/DDBJ databases">
        <authorList>
            <person name="Mcilroy J.S."/>
            <person name="Karst M S."/>
            <person name="Albertsen M."/>
        </authorList>
    </citation>
    <scope>NUCLEOTIDE SEQUENCE</scope>
    <source>
        <strain evidence="2">Cfx-K</strain>
    </source>
</reference>
<dbReference type="NCBIfam" id="NF033545">
    <property type="entry name" value="transpos_IS630"/>
    <property type="match status" value="1"/>
</dbReference>
<evidence type="ECO:0000259" key="1">
    <source>
        <dbReference type="Pfam" id="PF13358"/>
    </source>
</evidence>